<proteinExistence type="inferred from homology"/>
<keyword evidence="3" id="KW-0328">Glycosyltransferase</keyword>
<dbReference type="RefSeq" id="WP_136670816.1">
    <property type="nucleotide sequence ID" value="NZ_JAGFUY010000023.1"/>
</dbReference>
<comment type="similarity">
    <text evidence="2">Belongs to the glycosyltransferase 2 family.</text>
</comment>
<evidence type="ECO:0000259" key="5">
    <source>
        <dbReference type="Pfam" id="PF00535"/>
    </source>
</evidence>
<dbReference type="PANTHER" id="PTHR43179">
    <property type="entry name" value="RHAMNOSYLTRANSFERASE WBBL"/>
    <property type="match status" value="1"/>
</dbReference>
<feature type="domain" description="Glycosyltransferase 2-like" evidence="5">
    <location>
        <begin position="12"/>
        <end position="123"/>
    </location>
</feature>
<dbReference type="InterPro" id="IPR029044">
    <property type="entry name" value="Nucleotide-diphossugar_trans"/>
</dbReference>
<evidence type="ECO:0000256" key="2">
    <source>
        <dbReference type="ARBA" id="ARBA00006739"/>
    </source>
</evidence>
<comment type="pathway">
    <text evidence="1">Cell wall biogenesis; cell wall polysaccharide biosynthesis.</text>
</comment>
<organism evidence="6 7">
    <name type="scientific">Streptococcus suis</name>
    <dbReference type="NCBI Taxonomy" id="1307"/>
    <lineage>
        <taxon>Bacteria</taxon>
        <taxon>Bacillati</taxon>
        <taxon>Bacillota</taxon>
        <taxon>Bacilli</taxon>
        <taxon>Lactobacillales</taxon>
        <taxon>Streptococcaceae</taxon>
        <taxon>Streptococcus</taxon>
    </lineage>
</organism>
<accession>A0A4T2GUF1</accession>
<evidence type="ECO:0000256" key="1">
    <source>
        <dbReference type="ARBA" id="ARBA00004776"/>
    </source>
</evidence>
<dbReference type="AlphaFoldDB" id="A0A4T2GUF1"/>
<comment type="caution">
    <text evidence="6">The sequence shown here is derived from an EMBL/GenBank/DDBJ whole genome shotgun (WGS) entry which is preliminary data.</text>
</comment>
<dbReference type="EMBL" id="SSXK01000023">
    <property type="protein sequence ID" value="TII02440.1"/>
    <property type="molecule type" value="Genomic_DNA"/>
</dbReference>
<sequence length="276" mass="32079">MRNIQAAIVVWFNPNSEVIENIDSYIDDVATVYCIDNSDGNNSHLYSHEKFKYIPQFRNVGLASALKIGCDLAIQNGATIITTLDQDTFCEANIVKKMADKLLKTKAVGLVAPNIKYIYRSESTGERIFSEEIVASPHSEHWVITSGSTFRSSTYQELGGFDEKLFIGQIDQDFCFRLLQCSYQIIQLSDYFIYQELGNTIKKKFLGRLISIPHLSPIRYYYIFRNERYLRRKWKRAYLPYQVSLHKYLISIILFEEDKIPKLIKCLKGYWDGKKI</sequence>
<dbReference type="InterPro" id="IPR001173">
    <property type="entry name" value="Glyco_trans_2-like"/>
</dbReference>
<dbReference type="Pfam" id="PF00535">
    <property type="entry name" value="Glycos_transf_2"/>
    <property type="match status" value="1"/>
</dbReference>
<dbReference type="Gene3D" id="3.90.550.10">
    <property type="entry name" value="Spore Coat Polysaccharide Biosynthesis Protein SpsA, Chain A"/>
    <property type="match status" value="1"/>
</dbReference>
<reference evidence="6 7" key="1">
    <citation type="submission" date="2019-04" db="EMBL/GenBank/DDBJ databases">
        <title>Genome analysis of Streptococcus suis strain WUSS286.</title>
        <authorList>
            <person name="Chen H."/>
            <person name="Gao X."/>
            <person name="Wu Z."/>
        </authorList>
    </citation>
    <scope>NUCLEOTIDE SEQUENCE [LARGE SCALE GENOMIC DNA]</scope>
    <source>
        <strain evidence="6 7">WUSS286</strain>
    </source>
</reference>
<name>A0A4T2GUF1_STRSU</name>
<dbReference type="Proteomes" id="UP000306426">
    <property type="component" value="Unassembled WGS sequence"/>
</dbReference>
<dbReference type="GO" id="GO:0016757">
    <property type="term" value="F:glycosyltransferase activity"/>
    <property type="evidence" value="ECO:0007669"/>
    <property type="project" value="UniProtKB-KW"/>
</dbReference>
<evidence type="ECO:0000313" key="6">
    <source>
        <dbReference type="EMBL" id="TII02440.1"/>
    </source>
</evidence>
<dbReference type="SUPFAM" id="SSF53448">
    <property type="entry name" value="Nucleotide-diphospho-sugar transferases"/>
    <property type="match status" value="1"/>
</dbReference>
<evidence type="ECO:0000313" key="7">
    <source>
        <dbReference type="Proteomes" id="UP000306426"/>
    </source>
</evidence>
<gene>
    <name evidence="6" type="ORF">E8L09_07915</name>
</gene>
<protein>
    <submittedName>
        <fullName evidence="6">Glycosyltransferase</fullName>
    </submittedName>
</protein>
<keyword evidence="4 6" id="KW-0808">Transferase</keyword>
<evidence type="ECO:0000256" key="3">
    <source>
        <dbReference type="ARBA" id="ARBA00022676"/>
    </source>
</evidence>
<dbReference type="PANTHER" id="PTHR43179:SF12">
    <property type="entry name" value="GALACTOFURANOSYLTRANSFERASE GLFT2"/>
    <property type="match status" value="1"/>
</dbReference>
<evidence type="ECO:0000256" key="4">
    <source>
        <dbReference type="ARBA" id="ARBA00022679"/>
    </source>
</evidence>